<dbReference type="PANTHER" id="PTHR31001">
    <property type="entry name" value="UNCHARACTERIZED TRANSCRIPTIONAL REGULATORY PROTEIN"/>
    <property type="match status" value="1"/>
</dbReference>
<dbReference type="CDD" id="cd00067">
    <property type="entry name" value="GAL4"/>
    <property type="match status" value="1"/>
</dbReference>
<dbReference type="PROSITE" id="PS00463">
    <property type="entry name" value="ZN2_CY6_FUNGAL_1"/>
    <property type="match status" value="1"/>
</dbReference>
<dbReference type="RefSeq" id="XP_018036583.1">
    <property type="nucleotide sequence ID" value="XM_018174408.1"/>
</dbReference>
<feature type="region of interest" description="Disordered" evidence="3">
    <location>
        <begin position="13"/>
        <end position="32"/>
    </location>
</feature>
<name>A0A177CH84_9PLEO</name>
<evidence type="ECO:0000259" key="4">
    <source>
        <dbReference type="PROSITE" id="PS50048"/>
    </source>
</evidence>
<dbReference type="PROSITE" id="PS50048">
    <property type="entry name" value="ZN2_CY6_FUNGAL_2"/>
    <property type="match status" value="1"/>
</dbReference>
<dbReference type="Proteomes" id="UP000077069">
    <property type="component" value="Unassembled WGS sequence"/>
</dbReference>
<dbReference type="OrthoDB" id="4898680at2759"/>
<protein>
    <recommendedName>
        <fullName evidence="4">Zn(2)-C6 fungal-type domain-containing protein</fullName>
    </recommendedName>
</protein>
<dbReference type="InterPro" id="IPR001138">
    <property type="entry name" value="Zn2Cys6_DnaBD"/>
</dbReference>
<dbReference type="SUPFAM" id="SSF57701">
    <property type="entry name" value="Zn2/Cys6 DNA-binding domain"/>
    <property type="match status" value="1"/>
</dbReference>
<comment type="subcellular location">
    <subcellularLocation>
        <location evidence="1">Nucleus</location>
    </subcellularLocation>
</comment>
<dbReference type="EMBL" id="KV441552">
    <property type="protein sequence ID" value="OAG06218.1"/>
    <property type="molecule type" value="Genomic_DNA"/>
</dbReference>
<dbReference type="Gene3D" id="4.10.240.10">
    <property type="entry name" value="Zn(2)-C6 fungal-type DNA-binding domain"/>
    <property type="match status" value="1"/>
</dbReference>
<dbReference type="STRING" id="1460663.A0A177CH84"/>
<evidence type="ECO:0000256" key="3">
    <source>
        <dbReference type="SAM" id="MobiDB-lite"/>
    </source>
</evidence>
<dbReference type="AlphaFoldDB" id="A0A177CH84"/>
<gene>
    <name evidence="5" type="ORF">CC84DRAFT_1091664</name>
</gene>
<dbReference type="InParanoid" id="A0A177CH84"/>
<proteinExistence type="predicted"/>
<dbReference type="InterPro" id="IPR036864">
    <property type="entry name" value="Zn2-C6_fun-type_DNA-bd_sf"/>
</dbReference>
<dbReference type="InterPro" id="IPR050613">
    <property type="entry name" value="Sec_Metabolite_Reg"/>
</dbReference>
<evidence type="ECO:0000256" key="2">
    <source>
        <dbReference type="ARBA" id="ARBA00023242"/>
    </source>
</evidence>
<feature type="compositionally biased region" description="Basic and acidic residues" evidence="3">
    <location>
        <begin position="17"/>
        <end position="31"/>
    </location>
</feature>
<feature type="domain" description="Zn(2)-C6 fungal-type" evidence="4">
    <location>
        <begin position="7"/>
        <end position="38"/>
    </location>
</feature>
<keyword evidence="2" id="KW-0539">Nucleus</keyword>
<evidence type="ECO:0000313" key="5">
    <source>
        <dbReference type="EMBL" id="OAG06218.1"/>
    </source>
</evidence>
<dbReference type="GO" id="GO:0005634">
    <property type="term" value="C:nucleus"/>
    <property type="evidence" value="ECO:0007669"/>
    <property type="project" value="UniProtKB-SubCell"/>
</dbReference>
<sequence>MPIKLPACEPCRTSKQACDHSKPCSRCRERGSPSACLYRARPFKKRRLEQAGSDLLGFSNTDPPAALPNPLPETSHDSSEGLTIVETPEPSRGMPSYPNPGFLGSSSHTTFFEHIPRDTADSGQLPTYSADEEEIRNGANLIDHIHRYCHIGSCIALVQSWIAGGVNLALAGPLITTCAEVTQHVFSSYEMSTPSSFTPARSISQTLFTNSSQPLNAGDREDIAHWCTAFGIHNARWEILGLFFAALAAATSHTPKFEPLYRSHQAQRDLEKLAVRFSDRCLDISLSLDRLNDLQLLLQYENWISHSCLHGDQSYISWRKLGDVISSLYALGYHERVDPASPPLESFREVAFARAFSGDTNVSLFLGRPPRIDRKHCRWLPKQFQWSADAKVDYAAETQWSAICAVLKGEALDLFHVEDQAEKVRRANLIRNDADLQWASLPQHFRLETTLKECARPPKERDFLVSTLLNHLHVHFLLHLQLQTRVNDPGPELVAIAARMFSLAIESILLKDFLAYSGTTLDWKVAYYGLAAAGIICLSLLKQSPIAFDSGSLKAQMIQDLNVLVAVVETGVFIHPIDPNYALLSRATLTIKSLLRRLLSRDTRQPAPLTETDTLVQGPTAITPETWNIWDNQHLQDFEVDFWLNLAEHPFLIETPTESLPTSQV</sequence>
<dbReference type="GO" id="GO:0008270">
    <property type="term" value="F:zinc ion binding"/>
    <property type="evidence" value="ECO:0007669"/>
    <property type="project" value="InterPro"/>
</dbReference>
<organism evidence="5 6">
    <name type="scientific">Paraphaeosphaeria sporulosa</name>
    <dbReference type="NCBI Taxonomy" id="1460663"/>
    <lineage>
        <taxon>Eukaryota</taxon>
        <taxon>Fungi</taxon>
        <taxon>Dikarya</taxon>
        <taxon>Ascomycota</taxon>
        <taxon>Pezizomycotina</taxon>
        <taxon>Dothideomycetes</taxon>
        <taxon>Pleosporomycetidae</taxon>
        <taxon>Pleosporales</taxon>
        <taxon>Massarineae</taxon>
        <taxon>Didymosphaeriaceae</taxon>
        <taxon>Paraphaeosphaeria</taxon>
    </lineage>
</organism>
<accession>A0A177CH84</accession>
<reference evidence="5 6" key="1">
    <citation type="submission" date="2016-05" db="EMBL/GenBank/DDBJ databases">
        <title>Comparative analysis of secretome profiles of manganese(II)-oxidizing ascomycete fungi.</title>
        <authorList>
            <consortium name="DOE Joint Genome Institute"/>
            <person name="Zeiner C.A."/>
            <person name="Purvine S.O."/>
            <person name="Zink E.M."/>
            <person name="Wu S."/>
            <person name="Pasa-Tolic L."/>
            <person name="Chaput D.L."/>
            <person name="Haridas S."/>
            <person name="Grigoriev I.V."/>
            <person name="Santelli C.M."/>
            <person name="Hansel C.M."/>
        </authorList>
    </citation>
    <scope>NUCLEOTIDE SEQUENCE [LARGE SCALE GENOMIC DNA]</scope>
    <source>
        <strain evidence="5 6">AP3s5-JAC2a</strain>
    </source>
</reference>
<dbReference type="GO" id="GO:0000981">
    <property type="term" value="F:DNA-binding transcription factor activity, RNA polymerase II-specific"/>
    <property type="evidence" value="ECO:0007669"/>
    <property type="project" value="InterPro"/>
</dbReference>
<dbReference type="PANTHER" id="PTHR31001:SF40">
    <property type="entry name" value="ZN(II)2CYS6 TRANSCRIPTION FACTOR (EUROFUNG)"/>
    <property type="match status" value="1"/>
</dbReference>
<evidence type="ECO:0000313" key="6">
    <source>
        <dbReference type="Proteomes" id="UP000077069"/>
    </source>
</evidence>
<feature type="region of interest" description="Disordered" evidence="3">
    <location>
        <begin position="54"/>
        <end position="98"/>
    </location>
</feature>
<evidence type="ECO:0000256" key="1">
    <source>
        <dbReference type="ARBA" id="ARBA00004123"/>
    </source>
</evidence>
<keyword evidence="6" id="KW-1185">Reference proteome</keyword>
<dbReference type="GeneID" id="28757894"/>
<dbReference type="CDD" id="cd12148">
    <property type="entry name" value="fungal_TF_MHR"/>
    <property type="match status" value="1"/>
</dbReference>